<dbReference type="EMBL" id="JBHSZV010000004">
    <property type="protein sequence ID" value="MFC7060438.1"/>
    <property type="molecule type" value="Genomic_DNA"/>
</dbReference>
<proteinExistence type="predicted"/>
<keyword evidence="1" id="KW-1133">Transmembrane helix</keyword>
<name>A0ABW2EDP8_9BACI</name>
<accession>A0ABW2EDP8</accession>
<keyword evidence="3" id="KW-1185">Reference proteome</keyword>
<evidence type="ECO:0000256" key="1">
    <source>
        <dbReference type="SAM" id="Phobius"/>
    </source>
</evidence>
<dbReference type="Pfam" id="PF09577">
    <property type="entry name" value="Spore_YpjB"/>
    <property type="match status" value="1"/>
</dbReference>
<dbReference type="Proteomes" id="UP001596410">
    <property type="component" value="Unassembled WGS sequence"/>
</dbReference>
<evidence type="ECO:0000313" key="2">
    <source>
        <dbReference type="EMBL" id="MFC7060438.1"/>
    </source>
</evidence>
<dbReference type="RefSeq" id="WP_204706393.1">
    <property type="nucleotide sequence ID" value="NZ_JBHSZV010000004.1"/>
</dbReference>
<sequence length="229" mass="26816">MGRAILTIILSFACLVFLSNHWLLASSEDQKWDSFITQYRYLIQDEKYELAERMLNNRFSEMESYFEGESPAQKEKLEQLSTAAIDDPKRAEELIYFLKASIQPDPNEFAVGLTMDILNSVEVMERKQVIKQWTTIAPTLNYFLKPTEIQRVNEAMSHYQSSESLETKQFVMQQLELISTESSEQRKYDAFIWTAIIIGTTILCTLVYVGYRKYKAERELNKEKRKLNS</sequence>
<dbReference type="InterPro" id="IPR014231">
    <property type="entry name" value="Spore_YpjB"/>
</dbReference>
<feature type="transmembrane region" description="Helical" evidence="1">
    <location>
        <begin position="190"/>
        <end position="211"/>
    </location>
</feature>
<keyword evidence="1" id="KW-0472">Membrane</keyword>
<organism evidence="2 3">
    <name type="scientific">Halobacillus seohaensis</name>
    <dbReference type="NCBI Taxonomy" id="447421"/>
    <lineage>
        <taxon>Bacteria</taxon>
        <taxon>Bacillati</taxon>
        <taxon>Bacillota</taxon>
        <taxon>Bacilli</taxon>
        <taxon>Bacillales</taxon>
        <taxon>Bacillaceae</taxon>
        <taxon>Halobacillus</taxon>
    </lineage>
</organism>
<protein>
    <submittedName>
        <fullName evidence="2">Sporulation protein YpjB</fullName>
    </submittedName>
</protein>
<comment type="caution">
    <text evidence="2">The sequence shown here is derived from an EMBL/GenBank/DDBJ whole genome shotgun (WGS) entry which is preliminary data.</text>
</comment>
<gene>
    <name evidence="2" type="ORF">ACFQIC_00955</name>
</gene>
<reference evidence="3" key="1">
    <citation type="journal article" date="2019" name="Int. J. Syst. Evol. Microbiol.">
        <title>The Global Catalogue of Microorganisms (GCM) 10K type strain sequencing project: providing services to taxonomists for standard genome sequencing and annotation.</title>
        <authorList>
            <consortium name="The Broad Institute Genomics Platform"/>
            <consortium name="The Broad Institute Genome Sequencing Center for Infectious Disease"/>
            <person name="Wu L."/>
            <person name="Ma J."/>
        </authorList>
    </citation>
    <scope>NUCLEOTIDE SEQUENCE [LARGE SCALE GENOMIC DNA]</scope>
    <source>
        <strain evidence="3">CGMCC 4.1621</strain>
    </source>
</reference>
<keyword evidence="1" id="KW-0812">Transmembrane</keyword>
<evidence type="ECO:0000313" key="3">
    <source>
        <dbReference type="Proteomes" id="UP001596410"/>
    </source>
</evidence>